<dbReference type="InterPro" id="IPR001138">
    <property type="entry name" value="Zn2Cys6_DnaBD"/>
</dbReference>
<sequence length="801" mass="90422">MESLPSTGLLYLPTDDKDKFTFPPGSKRRRLPGACDMCRQRKIRCNSAEMPGKICSNCISFNWHCTHQGVAAKDSDEYNGKTAKEHVDAILVQSTAYIAARDLRNILLDVSRYARNLEEELEKYKTSSRNHCIMTSRSPSCPDPDLASSKVTNPAPDGLTVLADDFQAMGFINARHRYFGRSSNLYLMQTAQKIKKEKDGLGFQPPSLIRRPVFWKSPYLYISFQWEIVPLPPIPIYTFPPQDLLDSLVSTYFRRVDMMMPLLHRPTFEQSIAAGLHLIDDSFGSVVLAVCALASRYSDDPRVIFQGTDTWLSAGWEWFSQLQEIRNFHTTPTLYDLQLLYLSIIYLNYSSIPASIWVLVGIGIRNLQELGVNVRKTEQMTWTIEDELYKRVFWNLFVADTICCAIFGRARALANDDYDVDYLIECDDEYWEHPDPRKRLRQPEGKPARVAFYNTYLRLMEILARVQQTIYAVERSNRSAGWSETIAVELDSALNEWVDSIPEHLRWDPHREDEMFATQSACLYATYYHGYCLHVLFESSTHFRAVQIQIHQSFIPSPTNEVPLSSSFPSLAICANSARACSNVMDAHAKRGIGLISQYHAVHALVDSAIVLLLNVWGAGRTGVSTDPQRVTCDVQKCINVLKLYESRWQVAGRHCDILFAVGNQLESRQAPSMTLKRSRDADSPWKIPDPNAASVTMNSEEKFPDTPVTADLYGLPISTQELGHLPVYESFDWGISFGSELLGAELASDEADAQQNAATNFDLASLLSADAAPSHTQVDLSAGNHAGDWATRAWFTYLSD</sequence>
<dbReference type="PROSITE" id="PS50048">
    <property type="entry name" value="ZN2_CY6_FUNGAL_2"/>
    <property type="match status" value="1"/>
</dbReference>
<protein>
    <submittedName>
        <fullName evidence="5">Zn(2)-C6 fungal-type domain-containing protein</fullName>
    </submittedName>
</protein>
<dbReference type="Pfam" id="PF00172">
    <property type="entry name" value="Zn_clus"/>
    <property type="match status" value="1"/>
</dbReference>
<keyword evidence="1" id="KW-0479">Metal-binding</keyword>
<evidence type="ECO:0000256" key="2">
    <source>
        <dbReference type="ARBA" id="ARBA00023242"/>
    </source>
</evidence>
<dbReference type="GO" id="GO:0003677">
    <property type="term" value="F:DNA binding"/>
    <property type="evidence" value="ECO:0007669"/>
    <property type="project" value="InterPro"/>
</dbReference>
<evidence type="ECO:0000256" key="3">
    <source>
        <dbReference type="SAM" id="MobiDB-lite"/>
    </source>
</evidence>
<gene>
    <name evidence="5" type="ORF">MVEN_01593700</name>
</gene>
<dbReference type="InterPro" id="IPR007219">
    <property type="entry name" value="XnlR_reg_dom"/>
</dbReference>
<dbReference type="PROSITE" id="PS00463">
    <property type="entry name" value="ZN2_CY6_FUNGAL_1"/>
    <property type="match status" value="1"/>
</dbReference>
<feature type="region of interest" description="Disordered" evidence="3">
    <location>
        <begin position="672"/>
        <end position="698"/>
    </location>
</feature>
<dbReference type="CDD" id="cd12148">
    <property type="entry name" value="fungal_TF_MHR"/>
    <property type="match status" value="1"/>
</dbReference>
<dbReference type="SMART" id="SM00906">
    <property type="entry name" value="Fungal_trans"/>
    <property type="match status" value="1"/>
</dbReference>
<dbReference type="PANTHER" id="PTHR46910">
    <property type="entry name" value="TRANSCRIPTION FACTOR PDR1"/>
    <property type="match status" value="1"/>
</dbReference>
<dbReference type="InterPro" id="IPR050987">
    <property type="entry name" value="AtrR-like"/>
</dbReference>
<dbReference type="AlphaFoldDB" id="A0A8H6XPT1"/>
<evidence type="ECO:0000259" key="4">
    <source>
        <dbReference type="PROSITE" id="PS50048"/>
    </source>
</evidence>
<evidence type="ECO:0000313" key="6">
    <source>
        <dbReference type="Proteomes" id="UP000620124"/>
    </source>
</evidence>
<organism evidence="5 6">
    <name type="scientific">Mycena venus</name>
    <dbReference type="NCBI Taxonomy" id="2733690"/>
    <lineage>
        <taxon>Eukaryota</taxon>
        <taxon>Fungi</taxon>
        <taxon>Dikarya</taxon>
        <taxon>Basidiomycota</taxon>
        <taxon>Agaricomycotina</taxon>
        <taxon>Agaricomycetes</taxon>
        <taxon>Agaricomycetidae</taxon>
        <taxon>Agaricales</taxon>
        <taxon>Marasmiineae</taxon>
        <taxon>Mycenaceae</taxon>
        <taxon>Mycena</taxon>
    </lineage>
</organism>
<dbReference type="GO" id="GO:0006351">
    <property type="term" value="P:DNA-templated transcription"/>
    <property type="evidence" value="ECO:0007669"/>
    <property type="project" value="InterPro"/>
</dbReference>
<keyword evidence="2" id="KW-0539">Nucleus</keyword>
<dbReference type="Gene3D" id="4.10.240.10">
    <property type="entry name" value="Zn(2)-C6 fungal-type DNA-binding domain"/>
    <property type="match status" value="1"/>
</dbReference>
<evidence type="ECO:0000256" key="1">
    <source>
        <dbReference type="ARBA" id="ARBA00022723"/>
    </source>
</evidence>
<dbReference type="Proteomes" id="UP000620124">
    <property type="component" value="Unassembled WGS sequence"/>
</dbReference>
<dbReference type="SUPFAM" id="SSF57701">
    <property type="entry name" value="Zn2/Cys6 DNA-binding domain"/>
    <property type="match status" value="1"/>
</dbReference>
<dbReference type="OrthoDB" id="4456959at2759"/>
<comment type="caution">
    <text evidence="5">The sequence shown here is derived from an EMBL/GenBank/DDBJ whole genome shotgun (WGS) entry which is preliminary data.</text>
</comment>
<dbReference type="InterPro" id="IPR036864">
    <property type="entry name" value="Zn2-C6_fun-type_DNA-bd_sf"/>
</dbReference>
<name>A0A8H6XPT1_9AGAR</name>
<feature type="domain" description="Zn(2)-C6 fungal-type" evidence="4">
    <location>
        <begin position="34"/>
        <end position="67"/>
    </location>
</feature>
<dbReference type="CDD" id="cd00067">
    <property type="entry name" value="GAL4"/>
    <property type="match status" value="1"/>
</dbReference>
<keyword evidence="6" id="KW-1185">Reference proteome</keyword>
<reference evidence="5" key="1">
    <citation type="submission" date="2020-05" db="EMBL/GenBank/DDBJ databases">
        <title>Mycena genomes resolve the evolution of fungal bioluminescence.</title>
        <authorList>
            <person name="Tsai I.J."/>
        </authorList>
    </citation>
    <scope>NUCLEOTIDE SEQUENCE</scope>
    <source>
        <strain evidence="5">CCC161011</strain>
    </source>
</reference>
<dbReference type="EMBL" id="JACAZI010000013">
    <property type="protein sequence ID" value="KAF7345735.1"/>
    <property type="molecule type" value="Genomic_DNA"/>
</dbReference>
<evidence type="ECO:0000313" key="5">
    <source>
        <dbReference type="EMBL" id="KAF7345735.1"/>
    </source>
</evidence>
<dbReference type="SMART" id="SM00066">
    <property type="entry name" value="GAL4"/>
    <property type="match status" value="1"/>
</dbReference>
<dbReference type="GO" id="GO:0000981">
    <property type="term" value="F:DNA-binding transcription factor activity, RNA polymerase II-specific"/>
    <property type="evidence" value="ECO:0007669"/>
    <property type="project" value="InterPro"/>
</dbReference>
<proteinExistence type="predicted"/>
<dbReference type="PANTHER" id="PTHR46910:SF38">
    <property type="entry name" value="ZN(2)-C6 FUNGAL-TYPE DOMAIN-CONTAINING PROTEIN"/>
    <property type="match status" value="1"/>
</dbReference>
<dbReference type="GO" id="GO:0008270">
    <property type="term" value="F:zinc ion binding"/>
    <property type="evidence" value="ECO:0007669"/>
    <property type="project" value="InterPro"/>
</dbReference>
<accession>A0A8H6XPT1</accession>
<dbReference type="Pfam" id="PF04082">
    <property type="entry name" value="Fungal_trans"/>
    <property type="match status" value="1"/>
</dbReference>